<sequence length="227" mass="24369">MRAGNLSLGAKDFLAVLMPGVVLLYAAMELHSIKDLIATDDGGVTTLVFAAAAYGVGSLAYAIGATLDWLHEPTVALFVRPKHAKRVELLEGSMDNVKQQMIKAHPAYVSSAAPEFSNKSFFYDYLRLNSPSAASLLEALESRQKLFRTFYVVLVIISLDAALTGKFSLSLWTIIGAIACFGFYNHARADWRYRLCKLTLLAALPKMLPGGPASSVAAIGGSPGTLP</sequence>
<keyword evidence="1" id="KW-1133">Transmembrane helix</keyword>
<feature type="transmembrane region" description="Helical" evidence="1">
    <location>
        <begin position="12"/>
        <end position="28"/>
    </location>
</feature>
<proteinExistence type="predicted"/>
<organism evidence="2 3">
    <name type="scientific">Sphingomonas hengshuiensis</name>
    <dbReference type="NCBI Taxonomy" id="1609977"/>
    <lineage>
        <taxon>Bacteria</taxon>
        <taxon>Pseudomonadati</taxon>
        <taxon>Pseudomonadota</taxon>
        <taxon>Alphaproteobacteria</taxon>
        <taxon>Sphingomonadales</taxon>
        <taxon>Sphingomonadaceae</taxon>
        <taxon>Sphingomonas</taxon>
    </lineage>
</organism>
<evidence type="ECO:0000313" key="3">
    <source>
        <dbReference type="Proteomes" id="UP000032300"/>
    </source>
</evidence>
<dbReference type="AlphaFoldDB" id="A0A7U4J7S6"/>
<protein>
    <submittedName>
        <fullName evidence="2">Uncharacterized protein</fullName>
    </submittedName>
</protein>
<feature type="transmembrane region" description="Helical" evidence="1">
    <location>
        <begin position="48"/>
        <end position="70"/>
    </location>
</feature>
<name>A0A7U4J7S6_9SPHN</name>
<dbReference type="Proteomes" id="UP000032300">
    <property type="component" value="Chromosome"/>
</dbReference>
<dbReference type="KEGG" id="sphi:TS85_08545"/>
<accession>A0A7U4J7S6</accession>
<evidence type="ECO:0000313" key="2">
    <source>
        <dbReference type="EMBL" id="AJP71820.1"/>
    </source>
</evidence>
<keyword evidence="1" id="KW-0472">Membrane</keyword>
<reference evidence="2 3" key="2">
    <citation type="submission" date="2015-02" db="EMBL/GenBank/DDBJ databases">
        <title>The complete genome of Sphingomonas hengshuiensis sp. WHSC-8 isolated from soil of Hengshui Lake.</title>
        <authorList>
            <person name="Wei S."/>
            <person name="Guo J."/>
            <person name="Su C."/>
            <person name="Wu R."/>
            <person name="Zhang Z."/>
            <person name="Liang K."/>
            <person name="Li H."/>
            <person name="Wang T."/>
            <person name="Liu H."/>
            <person name="Zhang C."/>
            <person name="Li Z."/>
            <person name="Wang Q."/>
            <person name="Meng J."/>
        </authorList>
    </citation>
    <scope>NUCLEOTIDE SEQUENCE [LARGE SCALE GENOMIC DNA]</scope>
    <source>
        <strain evidence="2 3">WHSC-8</strain>
    </source>
</reference>
<keyword evidence="3" id="KW-1185">Reference proteome</keyword>
<reference evidence="2 3" key="1">
    <citation type="journal article" date="2015" name="Int. J. Syst. Evol. Microbiol.">
        <title>Sphingomonas hengshuiensis sp. nov., isolated from lake wetland.</title>
        <authorList>
            <person name="Wei S."/>
            <person name="Wang T."/>
            <person name="Liu H."/>
            <person name="Zhang C."/>
            <person name="Guo J."/>
            <person name="Wang Q."/>
            <person name="Liang K."/>
            <person name="Zhang Z."/>
        </authorList>
    </citation>
    <scope>NUCLEOTIDE SEQUENCE [LARGE SCALE GENOMIC DNA]</scope>
    <source>
        <strain evidence="2 3">WHSC-8</strain>
    </source>
</reference>
<dbReference type="OrthoDB" id="7574857at2"/>
<keyword evidence="1" id="KW-0812">Transmembrane</keyword>
<dbReference type="RefSeq" id="WP_044331633.1">
    <property type="nucleotide sequence ID" value="NZ_CP010836.1"/>
</dbReference>
<dbReference type="EMBL" id="CP010836">
    <property type="protein sequence ID" value="AJP71820.1"/>
    <property type="molecule type" value="Genomic_DNA"/>
</dbReference>
<gene>
    <name evidence="2" type="ORF">TS85_08545</name>
</gene>
<feature type="transmembrane region" description="Helical" evidence="1">
    <location>
        <begin position="146"/>
        <end position="163"/>
    </location>
</feature>
<feature type="transmembrane region" description="Helical" evidence="1">
    <location>
        <begin position="169"/>
        <end position="187"/>
    </location>
</feature>
<evidence type="ECO:0000256" key="1">
    <source>
        <dbReference type="SAM" id="Phobius"/>
    </source>
</evidence>